<accession>A0A6C0IIV7</accession>
<dbReference type="AlphaFoldDB" id="A0A6C0IIV7"/>
<evidence type="ECO:0000256" key="1">
    <source>
        <dbReference type="SAM" id="MobiDB-lite"/>
    </source>
</evidence>
<reference evidence="2" key="1">
    <citation type="journal article" date="2020" name="Nature">
        <title>Giant virus diversity and host interactions through global metagenomics.</title>
        <authorList>
            <person name="Schulz F."/>
            <person name="Roux S."/>
            <person name="Paez-Espino D."/>
            <person name="Jungbluth S."/>
            <person name="Walsh D.A."/>
            <person name="Denef V.J."/>
            <person name="McMahon K.D."/>
            <person name="Konstantinidis K.T."/>
            <person name="Eloe-Fadrosh E.A."/>
            <person name="Kyrpides N.C."/>
            <person name="Woyke T."/>
        </authorList>
    </citation>
    <scope>NUCLEOTIDE SEQUENCE</scope>
    <source>
        <strain evidence="2">GVMAG-M-3300023184-86</strain>
    </source>
</reference>
<proteinExistence type="predicted"/>
<feature type="region of interest" description="Disordered" evidence="1">
    <location>
        <begin position="98"/>
        <end position="139"/>
    </location>
</feature>
<dbReference type="EMBL" id="MN740170">
    <property type="protein sequence ID" value="QHT91817.1"/>
    <property type="molecule type" value="Genomic_DNA"/>
</dbReference>
<organism evidence="2">
    <name type="scientific">viral metagenome</name>
    <dbReference type="NCBI Taxonomy" id="1070528"/>
    <lineage>
        <taxon>unclassified sequences</taxon>
        <taxon>metagenomes</taxon>
        <taxon>organismal metagenomes</taxon>
    </lineage>
</organism>
<evidence type="ECO:0000313" key="2">
    <source>
        <dbReference type="EMBL" id="QHT91817.1"/>
    </source>
</evidence>
<sequence length="139" mass="15780">MNPAPAVNYTISQLQEKMSELSNKIRTDYYGTLKKKMVTSIIPGREAEGLVSVPVNTVDYFAGNIAKRNEYKKTLDPETQQTVNNLYAGLQNAINLPLDQRPVAPVAPARRGGRYSKRRSTKRSSKKRRNTKRRRGTRK</sequence>
<protein>
    <submittedName>
        <fullName evidence="2">Uncharacterized protein</fullName>
    </submittedName>
</protein>
<name>A0A6C0IIV7_9ZZZZ</name>
<feature type="compositionally biased region" description="Basic residues" evidence="1">
    <location>
        <begin position="111"/>
        <end position="139"/>
    </location>
</feature>